<gene>
    <name evidence="5" type="ORF">IW252_001095</name>
</gene>
<dbReference type="InterPro" id="IPR000683">
    <property type="entry name" value="Gfo/Idh/MocA-like_OxRdtase_N"/>
</dbReference>
<accession>A0A931D970</accession>
<dbReference type="AlphaFoldDB" id="A0A931D970"/>
<keyword evidence="6" id="KW-1185">Reference proteome</keyword>
<organism evidence="5 6">
    <name type="scientific">Zhihengliuella flava</name>
    <dbReference type="NCBI Taxonomy" id="1285193"/>
    <lineage>
        <taxon>Bacteria</taxon>
        <taxon>Bacillati</taxon>
        <taxon>Actinomycetota</taxon>
        <taxon>Actinomycetes</taxon>
        <taxon>Micrococcales</taxon>
        <taxon>Micrococcaceae</taxon>
        <taxon>Zhihengliuella</taxon>
    </lineage>
</organism>
<keyword evidence="1" id="KW-0560">Oxidoreductase</keyword>
<dbReference type="SUPFAM" id="SSF55347">
    <property type="entry name" value="Glyceraldehyde-3-phosphate dehydrogenase-like, C-terminal domain"/>
    <property type="match status" value="1"/>
</dbReference>
<dbReference type="Pfam" id="PF01408">
    <property type="entry name" value="GFO_IDH_MocA"/>
    <property type="match status" value="1"/>
</dbReference>
<name>A0A931D970_9MICC</name>
<dbReference type="InterPro" id="IPR050463">
    <property type="entry name" value="Gfo/Idh/MocA_oxidrdct_glycsds"/>
</dbReference>
<sequence length="390" mass="41049">MNNTIGIAVIGAGMAGLSHIAGYRTAPTLYAPDLPPLRYVAVADVNRELAAHVAARYGYEKALGSWQEVAADPDIDVVSVVIANRFHREAVEGLLAAGKHVLCEKPLADTLEDAEAMAAAARQADSIARIGLTFRRTPSIAAIRDLIEDGTLGNVLHFSGRYWTDYGHSPQAPMSWRYQGGPGSGALADVGSHLSYVAEFLAGEIVSVSGGRLATAITQRHLPAGAVTGHDHGQLLEDTAPVENDDYATCSVEFPGATGSLEVSRVAAGHPNTLTFEVFCERGAARFNQLTPTQIEVLIADGPGATNGYRTINLGPQHAYVAGGLPMDAPGVGFGQNDAFSYQARAFLDEVAGLETALPPNATFDDGVHNMRILDAVVQSAHSNGKKISL</sequence>
<protein>
    <submittedName>
        <fullName evidence="5">Dehydrogenase</fullName>
    </submittedName>
</protein>
<evidence type="ECO:0000256" key="2">
    <source>
        <dbReference type="ARBA" id="ARBA00023027"/>
    </source>
</evidence>
<dbReference type="RefSeq" id="WP_196835651.1">
    <property type="nucleotide sequence ID" value="NZ_JADOTZ010000001.1"/>
</dbReference>
<reference evidence="5" key="1">
    <citation type="submission" date="2020-11" db="EMBL/GenBank/DDBJ databases">
        <title>Sequencing the genomes of 1000 actinobacteria strains.</title>
        <authorList>
            <person name="Klenk H.-P."/>
        </authorList>
    </citation>
    <scope>NUCLEOTIDE SEQUENCE</scope>
    <source>
        <strain evidence="5">DSM 26152</strain>
    </source>
</reference>
<feature type="domain" description="Gfo/Idh/MocA-like oxidoreductase N-terminal" evidence="3">
    <location>
        <begin position="6"/>
        <end position="130"/>
    </location>
</feature>
<evidence type="ECO:0000313" key="6">
    <source>
        <dbReference type="Proteomes" id="UP000625033"/>
    </source>
</evidence>
<evidence type="ECO:0000259" key="3">
    <source>
        <dbReference type="Pfam" id="PF01408"/>
    </source>
</evidence>
<keyword evidence="2" id="KW-0520">NAD</keyword>
<evidence type="ECO:0000259" key="4">
    <source>
        <dbReference type="Pfam" id="PF22725"/>
    </source>
</evidence>
<dbReference type="GO" id="GO:0000166">
    <property type="term" value="F:nucleotide binding"/>
    <property type="evidence" value="ECO:0007669"/>
    <property type="project" value="InterPro"/>
</dbReference>
<dbReference type="InterPro" id="IPR055170">
    <property type="entry name" value="GFO_IDH_MocA-like_dom"/>
</dbReference>
<dbReference type="Pfam" id="PF22725">
    <property type="entry name" value="GFO_IDH_MocA_C3"/>
    <property type="match status" value="1"/>
</dbReference>
<dbReference type="SUPFAM" id="SSF51735">
    <property type="entry name" value="NAD(P)-binding Rossmann-fold domains"/>
    <property type="match status" value="1"/>
</dbReference>
<dbReference type="EMBL" id="JADOTZ010000001">
    <property type="protein sequence ID" value="MBG6084328.1"/>
    <property type="molecule type" value="Genomic_DNA"/>
</dbReference>
<evidence type="ECO:0000256" key="1">
    <source>
        <dbReference type="ARBA" id="ARBA00023002"/>
    </source>
</evidence>
<dbReference type="Gene3D" id="3.30.360.10">
    <property type="entry name" value="Dihydrodipicolinate Reductase, domain 2"/>
    <property type="match status" value="1"/>
</dbReference>
<dbReference type="Gene3D" id="3.40.50.720">
    <property type="entry name" value="NAD(P)-binding Rossmann-like Domain"/>
    <property type="match status" value="1"/>
</dbReference>
<comment type="caution">
    <text evidence="5">The sequence shown here is derived from an EMBL/GenBank/DDBJ whole genome shotgun (WGS) entry which is preliminary data.</text>
</comment>
<proteinExistence type="predicted"/>
<dbReference type="InterPro" id="IPR036291">
    <property type="entry name" value="NAD(P)-bd_dom_sf"/>
</dbReference>
<dbReference type="Proteomes" id="UP000625033">
    <property type="component" value="Unassembled WGS sequence"/>
</dbReference>
<feature type="domain" description="GFO/IDH/MocA-like oxidoreductase" evidence="4">
    <location>
        <begin position="141"/>
        <end position="285"/>
    </location>
</feature>
<dbReference type="GO" id="GO:0016491">
    <property type="term" value="F:oxidoreductase activity"/>
    <property type="evidence" value="ECO:0007669"/>
    <property type="project" value="UniProtKB-KW"/>
</dbReference>
<dbReference type="PANTHER" id="PTHR43818">
    <property type="entry name" value="BCDNA.GH03377"/>
    <property type="match status" value="1"/>
</dbReference>
<evidence type="ECO:0000313" key="5">
    <source>
        <dbReference type="EMBL" id="MBG6084328.1"/>
    </source>
</evidence>
<dbReference type="PANTHER" id="PTHR43818:SF11">
    <property type="entry name" value="BCDNA.GH03377"/>
    <property type="match status" value="1"/>
</dbReference>